<evidence type="ECO:0000313" key="2">
    <source>
        <dbReference type="EMBL" id="DAE08664.1"/>
    </source>
</evidence>
<organism evidence="2">
    <name type="scientific">Myoviridae sp. ctwwN25</name>
    <dbReference type="NCBI Taxonomy" id="2825209"/>
    <lineage>
        <taxon>Viruses</taxon>
        <taxon>Duplodnaviria</taxon>
        <taxon>Heunggongvirae</taxon>
        <taxon>Uroviricota</taxon>
        <taxon>Caudoviricetes</taxon>
    </lineage>
</organism>
<evidence type="ECO:0000259" key="1">
    <source>
        <dbReference type="Pfam" id="PF11195"/>
    </source>
</evidence>
<name>A0A8S5PPG7_9CAUD</name>
<dbReference type="EMBL" id="BK015472">
    <property type="protein sequence ID" value="DAE08664.1"/>
    <property type="molecule type" value="Genomic_DNA"/>
</dbReference>
<protein>
    <recommendedName>
        <fullName evidence="1">Thoeris anti-defense 2-like domain-containing protein</fullName>
    </recommendedName>
</protein>
<accession>A0A8S5PPG7</accession>
<dbReference type="InterPro" id="IPR021361">
    <property type="entry name" value="Tad2-like_dom"/>
</dbReference>
<sequence>MNYLDAIRILRDDTDKKAARESWIDTYIKYKDEQKFSLCKTSKANDSIMHTVMDYIPSHSDVTHDDWKIIP</sequence>
<reference evidence="2" key="1">
    <citation type="journal article" date="2021" name="Proc. Natl. Acad. Sci. U.S.A.">
        <title>A Catalog of Tens of Thousands of Viruses from Human Metagenomes Reveals Hidden Associations with Chronic Diseases.</title>
        <authorList>
            <person name="Tisza M.J."/>
            <person name="Buck C.B."/>
        </authorList>
    </citation>
    <scope>NUCLEOTIDE SEQUENCE</scope>
    <source>
        <strain evidence="2">CtwwN25</strain>
    </source>
</reference>
<feature type="domain" description="Thoeris anti-defense 2-like" evidence="1">
    <location>
        <begin position="1"/>
        <end position="70"/>
    </location>
</feature>
<proteinExistence type="predicted"/>
<dbReference type="Pfam" id="PF11195">
    <property type="entry name" value="Tad2-like"/>
    <property type="match status" value="1"/>
</dbReference>